<accession>A0A8J6GPF8</accession>
<gene>
    <name evidence="2" type="ORF">LTLLF_137665</name>
</gene>
<comment type="caution">
    <text evidence="2">The sequence shown here is derived from an EMBL/GenBank/DDBJ whole genome shotgun (WGS) entry which is preliminary data.</text>
</comment>
<keyword evidence="1" id="KW-1133">Transmembrane helix</keyword>
<feature type="transmembrane region" description="Helical" evidence="1">
    <location>
        <begin position="46"/>
        <end position="75"/>
    </location>
</feature>
<evidence type="ECO:0000313" key="2">
    <source>
        <dbReference type="EMBL" id="KAH0514009.1"/>
    </source>
</evidence>
<sequence length="131" mass="13591">MEPVPSARAELQSPLLANTSDAYPSAFPSASANASGPPGARSASSLALAIAITALYSAVCAVGLLGNVLVMFGIVRLGVQILYSQPEDILERGYSAEVPPSYHHLEEGDGVTVVKNFLVLSDDARAELHGI</sequence>
<dbReference type="InterPro" id="IPR000321">
    <property type="entry name" value="Delta_opi_rcpt"/>
</dbReference>
<proteinExistence type="predicted"/>
<name>A0A8J6GPF8_MICOH</name>
<dbReference type="GO" id="GO:0016020">
    <property type="term" value="C:membrane"/>
    <property type="evidence" value="ECO:0007669"/>
    <property type="project" value="InterPro"/>
</dbReference>
<dbReference type="GO" id="GO:0038046">
    <property type="term" value="F:G protein-coupled enkephalin receptor activity"/>
    <property type="evidence" value="ECO:0007669"/>
    <property type="project" value="InterPro"/>
</dbReference>
<dbReference type="AlphaFoldDB" id="A0A8J6GPF8"/>
<reference evidence="2" key="1">
    <citation type="submission" date="2020-03" db="EMBL/GenBank/DDBJ databases">
        <title>Studies in the Genomics of Life Span.</title>
        <authorList>
            <person name="Glass D."/>
        </authorList>
    </citation>
    <scope>NUCLEOTIDE SEQUENCE</scope>
    <source>
        <strain evidence="2">LTLLF</strain>
        <tissue evidence="2">Muscle</tissue>
    </source>
</reference>
<evidence type="ECO:0000313" key="3">
    <source>
        <dbReference type="Proteomes" id="UP000710432"/>
    </source>
</evidence>
<dbReference type="Proteomes" id="UP000710432">
    <property type="component" value="Unassembled WGS sequence"/>
</dbReference>
<organism evidence="2 3">
    <name type="scientific">Microtus ochrogaster</name>
    <name type="common">Prairie vole</name>
    <dbReference type="NCBI Taxonomy" id="79684"/>
    <lineage>
        <taxon>Eukaryota</taxon>
        <taxon>Metazoa</taxon>
        <taxon>Chordata</taxon>
        <taxon>Craniata</taxon>
        <taxon>Vertebrata</taxon>
        <taxon>Euteleostomi</taxon>
        <taxon>Mammalia</taxon>
        <taxon>Eutheria</taxon>
        <taxon>Euarchontoglires</taxon>
        <taxon>Glires</taxon>
        <taxon>Rodentia</taxon>
        <taxon>Myomorpha</taxon>
        <taxon>Muroidea</taxon>
        <taxon>Cricetidae</taxon>
        <taxon>Arvicolinae</taxon>
        <taxon>Microtus</taxon>
    </lineage>
</organism>
<dbReference type="EMBL" id="JAATJU010021321">
    <property type="protein sequence ID" value="KAH0514009.1"/>
    <property type="molecule type" value="Genomic_DNA"/>
</dbReference>
<protein>
    <submittedName>
        <fullName evidence="2">Delta-type opioid receptor</fullName>
    </submittedName>
</protein>
<keyword evidence="2" id="KW-0675">Receptor</keyword>
<keyword evidence="1" id="KW-0472">Membrane</keyword>
<dbReference type="PRINTS" id="PR00525">
    <property type="entry name" value="DELTAOPIOIDR"/>
</dbReference>
<keyword evidence="1" id="KW-0812">Transmembrane</keyword>
<evidence type="ECO:0000256" key="1">
    <source>
        <dbReference type="SAM" id="Phobius"/>
    </source>
</evidence>